<accession>A0AAF1BSN2</accession>
<dbReference type="PROSITE" id="PS00760">
    <property type="entry name" value="SPASE_I_2"/>
    <property type="match status" value="1"/>
</dbReference>
<dbReference type="InterPro" id="IPR019757">
    <property type="entry name" value="Pept_S26A_signal_pept_1_Lys-AS"/>
</dbReference>
<keyword evidence="5" id="KW-1003">Cell membrane</keyword>
<dbReference type="PROSITE" id="PS00761">
    <property type="entry name" value="SPASE_I_3"/>
    <property type="match status" value="1"/>
</dbReference>
<dbReference type="EC" id="3.4.21.89" evidence="12"/>
<feature type="domain" description="Peptidase S26" evidence="14">
    <location>
        <begin position="5"/>
        <end position="166"/>
    </location>
</feature>
<dbReference type="PROSITE" id="PS00501">
    <property type="entry name" value="SPASE_I_1"/>
    <property type="match status" value="1"/>
</dbReference>
<evidence type="ECO:0000256" key="6">
    <source>
        <dbReference type="ARBA" id="ARBA00022670"/>
    </source>
</evidence>
<evidence type="ECO:0000256" key="2">
    <source>
        <dbReference type="ARBA" id="ARBA00002312"/>
    </source>
</evidence>
<dbReference type="AlphaFoldDB" id="A0AAF1BSN2"/>
<dbReference type="PRINTS" id="PR00727">
    <property type="entry name" value="LEADERPTASE"/>
</dbReference>
<feature type="active site" evidence="11">
    <location>
        <position position="36"/>
    </location>
</feature>
<dbReference type="GO" id="GO:0009003">
    <property type="term" value="F:signal peptidase activity"/>
    <property type="evidence" value="ECO:0007669"/>
    <property type="project" value="UniProtKB-EC"/>
</dbReference>
<evidence type="ECO:0000256" key="5">
    <source>
        <dbReference type="ARBA" id="ARBA00022475"/>
    </source>
</evidence>
<dbReference type="Pfam" id="PF10502">
    <property type="entry name" value="Peptidase_S26"/>
    <property type="match status" value="1"/>
</dbReference>
<keyword evidence="8 12" id="KW-0378">Hydrolase</keyword>
<evidence type="ECO:0000256" key="13">
    <source>
        <dbReference type="RuleBase" id="RU362042"/>
    </source>
</evidence>
<evidence type="ECO:0000256" key="8">
    <source>
        <dbReference type="ARBA" id="ARBA00022801"/>
    </source>
</evidence>
<dbReference type="InterPro" id="IPR036286">
    <property type="entry name" value="LexA/Signal_pep-like_sf"/>
</dbReference>
<dbReference type="KEGG" id="nmy:CJ229_008350"/>
<evidence type="ECO:0000256" key="11">
    <source>
        <dbReference type="PIRSR" id="PIRSR600223-1"/>
    </source>
</evidence>
<dbReference type="GO" id="GO:0006465">
    <property type="term" value="P:signal peptide processing"/>
    <property type="evidence" value="ECO:0007669"/>
    <property type="project" value="InterPro"/>
</dbReference>
<keyword evidence="7 12" id="KW-0812">Transmembrane</keyword>
<protein>
    <recommendedName>
        <fullName evidence="12">Signal peptidase I</fullName>
        <ecNumber evidence="12">3.4.21.89</ecNumber>
    </recommendedName>
</protein>
<comment type="subcellular location">
    <subcellularLocation>
        <location evidence="3">Cell membrane</location>
        <topology evidence="3">Single-pass type II membrane protein</topology>
    </subcellularLocation>
    <subcellularLocation>
        <location evidence="13">Membrane</location>
        <topology evidence="13">Single-pass type II membrane protein</topology>
    </subcellularLocation>
</comment>
<feature type="transmembrane region" description="Helical" evidence="12">
    <location>
        <begin position="7"/>
        <end position="26"/>
    </location>
</feature>
<dbReference type="PANTHER" id="PTHR43390">
    <property type="entry name" value="SIGNAL PEPTIDASE I"/>
    <property type="match status" value="1"/>
</dbReference>
<name>A0AAF1BSN2_9STAP</name>
<evidence type="ECO:0000256" key="9">
    <source>
        <dbReference type="ARBA" id="ARBA00022989"/>
    </source>
</evidence>
<evidence type="ECO:0000313" key="15">
    <source>
        <dbReference type="EMBL" id="WOS96082.1"/>
    </source>
</evidence>
<evidence type="ECO:0000256" key="4">
    <source>
        <dbReference type="ARBA" id="ARBA00009370"/>
    </source>
</evidence>
<keyword evidence="16" id="KW-1185">Reference proteome</keyword>
<evidence type="ECO:0000256" key="1">
    <source>
        <dbReference type="ARBA" id="ARBA00000677"/>
    </source>
</evidence>
<dbReference type="InterPro" id="IPR000223">
    <property type="entry name" value="Pept_S26A_signal_pept_1"/>
</dbReference>
<keyword evidence="9 12" id="KW-1133">Transmembrane helix</keyword>
<dbReference type="CDD" id="cd06530">
    <property type="entry name" value="S26_SPase_I"/>
    <property type="match status" value="1"/>
</dbReference>
<proteinExistence type="inferred from homology"/>
<evidence type="ECO:0000256" key="10">
    <source>
        <dbReference type="ARBA" id="ARBA00023136"/>
    </source>
</evidence>
<dbReference type="Proteomes" id="UP000243626">
    <property type="component" value="Chromosome"/>
</dbReference>
<dbReference type="PANTHER" id="PTHR43390:SF1">
    <property type="entry name" value="CHLOROPLAST PROCESSING PEPTIDASE"/>
    <property type="match status" value="1"/>
</dbReference>
<dbReference type="SUPFAM" id="SSF51306">
    <property type="entry name" value="LexA/Signal peptidase"/>
    <property type="match status" value="1"/>
</dbReference>
<gene>
    <name evidence="15" type="primary">lepB</name>
    <name evidence="15" type="ORF">CJ229_008350</name>
</gene>
<dbReference type="EMBL" id="CP136964">
    <property type="protein sequence ID" value="WOS96082.1"/>
    <property type="molecule type" value="Genomic_DNA"/>
</dbReference>
<evidence type="ECO:0000313" key="16">
    <source>
        <dbReference type="Proteomes" id="UP000243626"/>
    </source>
</evidence>
<dbReference type="GO" id="GO:0005886">
    <property type="term" value="C:plasma membrane"/>
    <property type="evidence" value="ECO:0007669"/>
    <property type="project" value="UniProtKB-SubCell"/>
</dbReference>
<evidence type="ECO:0000256" key="3">
    <source>
        <dbReference type="ARBA" id="ARBA00004401"/>
    </source>
</evidence>
<evidence type="ECO:0000256" key="12">
    <source>
        <dbReference type="RuleBase" id="RU003993"/>
    </source>
</evidence>
<feature type="active site" evidence="11">
    <location>
        <position position="77"/>
    </location>
</feature>
<dbReference type="InterPro" id="IPR019533">
    <property type="entry name" value="Peptidase_S26"/>
</dbReference>
<keyword evidence="6 12" id="KW-0645">Protease</keyword>
<dbReference type="FunFam" id="2.10.109.10:FF:000008">
    <property type="entry name" value="Signal peptidase I"/>
    <property type="match status" value="1"/>
</dbReference>
<comment type="similarity">
    <text evidence="4 13">Belongs to the peptidase S26 family.</text>
</comment>
<evidence type="ECO:0000256" key="7">
    <source>
        <dbReference type="ARBA" id="ARBA00022692"/>
    </source>
</evidence>
<comment type="catalytic activity">
    <reaction evidence="1 12">
        <text>Cleavage of hydrophobic, N-terminal signal or leader sequences from secreted and periplasmic proteins.</text>
        <dbReference type="EC" id="3.4.21.89"/>
    </reaction>
</comment>
<organism evidence="15 16">
    <name type="scientific">Nosocomiicoccus massiliensis</name>
    <dbReference type="NCBI Taxonomy" id="1232430"/>
    <lineage>
        <taxon>Bacteria</taxon>
        <taxon>Bacillati</taxon>
        <taxon>Bacillota</taxon>
        <taxon>Bacilli</taxon>
        <taxon>Bacillales</taxon>
        <taxon>Staphylococcaceae</taxon>
        <taxon>Nosocomiicoccus</taxon>
    </lineage>
</organism>
<dbReference type="InterPro" id="IPR019758">
    <property type="entry name" value="Pept_S26A_signal_pept_1_CS"/>
</dbReference>
<dbReference type="Gene3D" id="2.10.109.10">
    <property type="entry name" value="Umud Fragment, subunit A"/>
    <property type="match status" value="2"/>
</dbReference>
<dbReference type="GO" id="GO:0004252">
    <property type="term" value="F:serine-type endopeptidase activity"/>
    <property type="evidence" value="ECO:0007669"/>
    <property type="project" value="InterPro"/>
</dbReference>
<evidence type="ECO:0000259" key="14">
    <source>
        <dbReference type="Pfam" id="PF10502"/>
    </source>
</evidence>
<keyword evidence="10 12" id="KW-0472">Membrane</keyword>
<dbReference type="NCBIfam" id="TIGR02227">
    <property type="entry name" value="sigpep_I_bact"/>
    <property type="match status" value="1"/>
</dbReference>
<dbReference type="InterPro" id="IPR019756">
    <property type="entry name" value="Pept_S26A_signal_pept_1_Ser-AS"/>
</dbReference>
<comment type="function">
    <text evidence="2">Essential for cell viability.</text>
</comment>
<reference evidence="16" key="1">
    <citation type="submission" date="2017-09" db="EMBL/GenBank/DDBJ databases">
        <title>Bacterial strain isolated from the female urinary microbiota.</title>
        <authorList>
            <person name="Thomas-White K."/>
            <person name="Kumar N."/>
            <person name="Forster S."/>
            <person name="Putonti C."/>
            <person name="Lawley T."/>
            <person name="Wolfe A.J."/>
        </authorList>
    </citation>
    <scope>NUCLEOTIDE SEQUENCE [LARGE SCALE GENOMIC DNA]</scope>
    <source>
        <strain evidence="16">UMB0959</strain>
    </source>
</reference>
<dbReference type="RefSeq" id="WP_070457411.1">
    <property type="nucleotide sequence ID" value="NZ_CP136964.1"/>
</dbReference>
<sequence length="177" mass="20129">MLKEIREWVVTIVVALVVVFLVRQFLLTQFVVDGASMAPTFIDGDRVFVSKVSYKMHDVEHGDIVVFDNKEGEAYIKRVIGVPGDDVKMVDKEVYVNGERIDESYVSYKGDSYLDNFELSDLGVNGEIPEGQYLVLGDNRPVSKDSRQFGLIEDDQIIGKVFLRFWPFSEISNDFSD</sequence>